<sequence>MTIVSNLVRFGRRQLHTIVSSREIIKPSSPTPSHLKTHNLSLLDQTSNNSFMPIVSFYPNTVDSGSAREKTLALKKSLSQTLAKYYPFAGRHAKFAPYYVDCNDEGAVFHEASVDSTLSDFLQNSVQNKDLDHFFPYGLVNFRWNREYHDLQSDKVIPLAVQVNHFECGGVAVAVSLSHKLADGSNLVQFIGDWAKMTKFSSLPTDPHYLSLPEMNINFPGLSIECSVSAATKNNSGSFKPTLGIHLASMRARMIEPLPDKTIGNLFTPMEIFTNQESDLRPEVFISELKKQKMQSKGIKNIETLFEILSGMSSEIALKEMQRKLDEGYLCSSLCGLPIYDIDFGWGNPVKTTLGGNAKQNSFILIDTPKNDGIEALVCLGEEDMNIFQNDPELLSFC</sequence>
<dbReference type="OrthoDB" id="671439at2759"/>
<dbReference type="AlphaFoldDB" id="A0A2U1PQF1"/>
<keyword evidence="5" id="KW-1185">Reference proteome</keyword>
<dbReference type="GO" id="GO:0016746">
    <property type="term" value="F:acyltransferase activity"/>
    <property type="evidence" value="ECO:0007669"/>
    <property type="project" value="UniProtKB-KW"/>
</dbReference>
<dbReference type="PANTHER" id="PTHR31623">
    <property type="entry name" value="F21J9.9"/>
    <property type="match status" value="1"/>
</dbReference>
<organism evidence="4 5">
    <name type="scientific">Artemisia annua</name>
    <name type="common">Sweet wormwood</name>
    <dbReference type="NCBI Taxonomy" id="35608"/>
    <lineage>
        <taxon>Eukaryota</taxon>
        <taxon>Viridiplantae</taxon>
        <taxon>Streptophyta</taxon>
        <taxon>Embryophyta</taxon>
        <taxon>Tracheophyta</taxon>
        <taxon>Spermatophyta</taxon>
        <taxon>Magnoliopsida</taxon>
        <taxon>eudicotyledons</taxon>
        <taxon>Gunneridae</taxon>
        <taxon>Pentapetalae</taxon>
        <taxon>asterids</taxon>
        <taxon>campanulids</taxon>
        <taxon>Asterales</taxon>
        <taxon>Asteraceae</taxon>
        <taxon>Asteroideae</taxon>
        <taxon>Anthemideae</taxon>
        <taxon>Artemisiinae</taxon>
        <taxon>Artemisia</taxon>
    </lineage>
</organism>
<protein>
    <submittedName>
        <fullName evidence="4">Acylsugar acyltransferase 3</fullName>
    </submittedName>
</protein>
<evidence type="ECO:0000256" key="3">
    <source>
        <dbReference type="ARBA" id="ARBA00023315"/>
    </source>
</evidence>
<keyword evidence="2 4" id="KW-0808">Transferase</keyword>
<reference evidence="4 5" key="1">
    <citation type="journal article" date="2018" name="Mol. Plant">
        <title>The genome of Artemisia annua provides insight into the evolution of Asteraceae family and artemisinin biosynthesis.</title>
        <authorList>
            <person name="Shen Q."/>
            <person name="Zhang L."/>
            <person name="Liao Z."/>
            <person name="Wang S."/>
            <person name="Yan T."/>
            <person name="Shi P."/>
            <person name="Liu M."/>
            <person name="Fu X."/>
            <person name="Pan Q."/>
            <person name="Wang Y."/>
            <person name="Lv Z."/>
            <person name="Lu X."/>
            <person name="Zhang F."/>
            <person name="Jiang W."/>
            <person name="Ma Y."/>
            <person name="Chen M."/>
            <person name="Hao X."/>
            <person name="Li L."/>
            <person name="Tang Y."/>
            <person name="Lv G."/>
            <person name="Zhou Y."/>
            <person name="Sun X."/>
            <person name="Brodelius P.E."/>
            <person name="Rose J.K.C."/>
            <person name="Tang K."/>
        </authorList>
    </citation>
    <scope>NUCLEOTIDE SEQUENCE [LARGE SCALE GENOMIC DNA]</scope>
    <source>
        <strain evidence="5">cv. Huhao1</strain>
        <tissue evidence="4">Leaf</tissue>
    </source>
</reference>
<evidence type="ECO:0000313" key="4">
    <source>
        <dbReference type="EMBL" id="PWA87979.1"/>
    </source>
</evidence>
<dbReference type="Gene3D" id="3.30.559.10">
    <property type="entry name" value="Chloramphenicol acetyltransferase-like domain"/>
    <property type="match status" value="2"/>
</dbReference>
<name>A0A2U1PQF1_ARTAN</name>
<dbReference type="STRING" id="35608.A0A2U1PQF1"/>
<gene>
    <name evidence="4" type="ORF">CTI12_AA079300</name>
</gene>
<keyword evidence="3 4" id="KW-0012">Acyltransferase</keyword>
<dbReference type="Proteomes" id="UP000245207">
    <property type="component" value="Unassembled WGS sequence"/>
</dbReference>
<evidence type="ECO:0000313" key="5">
    <source>
        <dbReference type="Proteomes" id="UP000245207"/>
    </source>
</evidence>
<evidence type="ECO:0000256" key="1">
    <source>
        <dbReference type="ARBA" id="ARBA00009861"/>
    </source>
</evidence>
<proteinExistence type="inferred from homology"/>
<dbReference type="EMBL" id="PKPP01000859">
    <property type="protein sequence ID" value="PWA87979.1"/>
    <property type="molecule type" value="Genomic_DNA"/>
</dbReference>
<accession>A0A2U1PQF1</accession>
<dbReference type="InterPro" id="IPR023213">
    <property type="entry name" value="CAT-like_dom_sf"/>
</dbReference>
<dbReference type="PANTHER" id="PTHR31623:SF118">
    <property type="entry name" value="BAHD ACYLTRANSFERASE"/>
    <property type="match status" value="1"/>
</dbReference>
<evidence type="ECO:0000256" key="2">
    <source>
        <dbReference type="ARBA" id="ARBA00022679"/>
    </source>
</evidence>
<comment type="similarity">
    <text evidence="1">Belongs to the plant acyltransferase family.</text>
</comment>
<dbReference type="Pfam" id="PF02458">
    <property type="entry name" value="Transferase"/>
    <property type="match status" value="2"/>
</dbReference>
<comment type="caution">
    <text evidence="4">The sequence shown here is derived from an EMBL/GenBank/DDBJ whole genome shotgun (WGS) entry which is preliminary data.</text>
</comment>